<proteinExistence type="predicted"/>
<dbReference type="Proteomes" id="UP000620366">
    <property type="component" value="Unassembled WGS sequence"/>
</dbReference>
<dbReference type="AlphaFoldDB" id="A0A926DEY9"/>
<reference evidence="3" key="1">
    <citation type="submission" date="2020-08" db="EMBL/GenBank/DDBJ databases">
        <title>Genome public.</title>
        <authorList>
            <person name="Liu C."/>
            <person name="Sun Q."/>
        </authorList>
    </citation>
    <scope>NUCLEOTIDE SEQUENCE</scope>
    <source>
        <strain evidence="3">BX7</strain>
    </source>
</reference>
<dbReference type="Pfam" id="PF07833">
    <property type="entry name" value="Cu_amine_oxidN1"/>
    <property type="match status" value="2"/>
</dbReference>
<feature type="domain" description="Copper amine oxidase-like N-terminal" evidence="2">
    <location>
        <begin position="35"/>
        <end position="102"/>
    </location>
</feature>
<evidence type="ECO:0000313" key="3">
    <source>
        <dbReference type="EMBL" id="MBC8536069.1"/>
    </source>
</evidence>
<dbReference type="InterPro" id="IPR012854">
    <property type="entry name" value="Cu_amine_oxidase-like_N"/>
</dbReference>
<sequence>MKRLLALVLVLCLALVAAATGLAAPASDADIRLFANGSELQLTTKPVLRDGVSYVPVRGVFESLGGVVGWDAACGRVTIATADGILLSITAGGSRVSADYTHSKTLSAAQAAERAPGEDTVLSADKKSLRVSLAAGSFIEEGSTYLPLRALSELAGIEVGWNGEQKIVTLERRYDEHEKSELVSELRAAQNADFDEALLAAYIDRKASRPGETYADVFEAVNGQPPAGEPVAGEITLDGKTTLTLPATRLVRGERISWYSAGVQRWGYAAAVEENGFLLEGRGIDSVVIESARGTLRLTDEALYESMQQEGKLLVCTFDAPGDTFSAAPSDMEEEFWRIWESGGFSNIKAAHFEGRSQSREDYTVRFVHSGENETPSVWTVSMYLRYDAAPFVQTGPLVIGRADTVRAAWTPSHLMATLCADGPVDFAALPCDTLTVSVRYEDGGVSQICLELSFDEQGSLVVRKL</sequence>
<dbReference type="Gene3D" id="3.30.457.10">
    <property type="entry name" value="Copper amine oxidase-like, N-terminal domain"/>
    <property type="match status" value="1"/>
</dbReference>
<keyword evidence="4" id="KW-1185">Reference proteome</keyword>
<gene>
    <name evidence="3" type="ORF">H8695_05110</name>
</gene>
<comment type="caution">
    <text evidence="3">The sequence shown here is derived from an EMBL/GenBank/DDBJ whole genome shotgun (WGS) entry which is preliminary data.</text>
</comment>
<name>A0A926DEY9_9FIRM</name>
<keyword evidence="1" id="KW-0732">Signal</keyword>
<organism evidence="3 4">
    <name type="scientific">Feifania hominis</name>
    <dbReference type="NCBI Taxonomy" id="2763660"/>
    <lineage>
        <taxon>Bacteria</taxon>
        <taxon>Bacillati</taxon>
        <taxon>Bacillota</taxon>
        <taxon>Clostridia</taxon>
        <taxon>Eubacteriales</taxon>
        <taxon>Feifaniaceae</taxon>
        <taxon>Feifania</taxon>
    </lineage>
</organism>
<dbReference type="EMBL" id="JACRSP010000002">
    <property type="protein sequence ID" value="MBC8536069.1"/>
    <property type="molecule type" value="Genomic_DNA"/>
</dbReference>
<accession>A0A926DEY9</accession>
<dbReference type="RefSeq" id="WP_249299824.1">
    <property type="nucleotide sequence ID" value="NZ_JACRSP010000002.1"/>
</dbReference>
<evidence type="ECO:0000259" key="2">
    <source>
        <dbReference type="Pfam" id="PF07833"/>
    </source>
</evidence>
<protein>
    <submittedName>
        <fullName evidence="3">Copper amine oxidase N-terminal domain-containing protein</fullName>
    </submittedName>
</protein>
<feature type="chain" id="PRO_5038370623" evidence="1">
    <location>
        <begin position="24"/>
        <end position="466"/>
    </location>
</feature>
<evidence type="ECO:0000256" key="1">
    <source>
        <dbReference type="SAM" id="SignalP"/>
    </source>
</evidence>
<evidence type="ECO:0000313" key="4">
    <source>
        <dbReference type="Proteomes" id="UP000620366"/>
    </source>
</evidence>
<feature type="signal peptide" evidence="1">
    <location>
        <begin position="1"/>
        <end position="23"/>
    </location>
</feature>
<dbReference type="InterPro" id="IPR036582">
    <property type="entry name" value="Mao_N_sf"/>
</dbReference>
<feature type="domain" description="Copper amine oxidase-like N-terminal" evidence="2">
    <location>
        <begin position="135"/>
        <end position="172"/>
    </location>
</feature>
<dbReference type="SUPFAM" id="SSF55383">
    <property type="entry name" value="Copper amine oxidase, domain N"/>
    <property type="match status" value="1"/>
</dbReference>